<evidence type="ECO:0000256" key="1">
    <source>
        <dbReference type="SAM" id="MobiDB-lite"/>
    </source>
</evidence>
<feature type="region of interest" description="Disordered" evidence="1">
    <location>
        <begin position="39"/>
        <end position="66"/>
    </location>
</feature>
<gene>
    <name evidence="2" type="ORF">HAKA00212_LOCUS5181</name>
</gene>
<sequence>MALSIVLYVNTAVVSDPLEEIQNDMLELVKSNAFVQDPWSSPGAGAGGADAHEPDWNSDSEEEGQELEALKPKNVDLVPLVTIGVPGLPKDCAVEIECIAGSRRLHHSVPLKKSMGVLSKEYSMRKENGPGWIPWPQETHSVQEITSGGLGAPVSTIHIEARNSYMESVACFSSFTLEVNNQPTELSSASNNDDIGETTNNIELLTNNPPLPNSAVAGPGRSSAAAAAAARREQLEIEDIVAFKEWKNFHMNQCRDLKHQQHSLPILHPGSSSLGWKYKVYKGHEQPMAASDGTLIIKQKDANNRPTILQQQGSNNNAEALGNRTMIMDSALTNRNSMLAQTR</sequence>
<feature type="compositionally biased region" description="Acidic residues" evidence="1">
    <location>
        <begin position="56"/>
        <end position="66"/>
    </location>
</feature>
<accession>A0A7S3UYR2</accession>
<dbReference type="CDD" id="cd00448">
    <property type="entry name" value="YjgF_YER057c_UK114_family"/>
    <property type="match status" value="1"/>
</dbReference>
<organism evidence="2">
    <name type="scientific">Heterosigma akashiwo</name>
    <name type="common">Chromophytic alga</name>
    <name type="synonym">Heterosigma carterae</name>
    <dbReference type="NCBI Taxonomy" id="2829"/>
    <lineage>
        <taxon>Eukaryota</taxon>
        <taxon>Sar</taxon>
        <taxon>Stramenopiles</taxon>
        <taxon>Ochrophyta</taxon>
        <taxon>Raphidophyceae</taxon>
        <taxon>Chattonellales</taxon>
        <taxon>Chattonellaceae</taxon>
        <taxon>Heterosigma</taxon>
    </lineage>
</organism>
<proteinExistence type="predicted"/>
<name>A0A7S3UYR2_HETAK</name>
<reference evidence="2" key="1">
    <citation type="submission" date="2021-01" db="EMBL/GenBank/DDBJ databases">
        <authorList>
            <person name="Corre E."/>
            <person name="Pelletier E."/>
            <person name="Niang G."/>
            <person name="Scheremetjew M."/>
            <person name="Finn R."/>
            <person name="Kale V."/>
            <person name="Holt S."/>
            <person name="Cochrane G."/>
            <person name="Meng A."/>
            <person name="Brown T."/>
            <person name="Cohen L."/>
        </authorList>
    </citation>
    <scope>NUCLEOTIDE SEQUENCE</scope>
    <source>
        <strain evidence="2">CCMP3107</strain>
    </source>
</reference>
<dbReference type="EMBL" id="HBIU01011729">
    <property type="protein sequence ID" value="CAE0626506.1"/>
    <property type="molecule type" value="Transcribed_RNA"/>
</dbReference>
<dbReference type="AlphaFoldDB" id="A0A7S3UYR2"/>
<evidence type="ECO:0000313" key="2">
    <source>
        <dbReference type="EMBL" id="CAE0626506.1"/>
    </source>
</evidence>
<protein>
    <submittedName>
        <fullName evidence="2">Uncharacterized protein</fullName>
    </submittedName>
</protein>